<protein>
    <submittedName>
        <fullName evidence="1">Uncharacterized protein</fullName>
    </submittedName>
</protein>
<comment type="caution">
    <text evidence="1">The sequence shown here is derived from an EMBL/GenBank/DDBJ whole genome shotgun (WGS) entry which is preliminary data.</text>
</comment>
<sequence length="458" mass="49546">MSEETPKRYFPPLPPPPGTTLDGAFPPRLRVNALLSLFRDRSSLLELTTPKGDSFAAFPAKENSPAVGQLYLDELATSLHGKDPFTEQQQKTRATFLATVRSHGPYIAIPSLDLLDKAVDELAFAAIQQAVNDDPEHPRVGWVSAPPRTWRSVALPVPGGRYGDNPDRVYRTVPINGSRNYLIRGKRAGATPTDLSFSLTDNSPARNTVAILTGTGLVLDDDGSFTISISPNASSSPNHLQSNASVNLLFVRYNIGDWISESVDSLDVLLDDHEPATIELNNTAFLAKARQYFQEITLGIAFALNATYSNAVQALGHYNLNADEALVVTIKPGKADYLSLSVTSWLKTVDPRNQPISLNNKQAAFNSDGTCTVVLSAADPGVSNWLKTAEQGVGTMSLRLQGVHLGQNTKGDIAVSTQVCAVKHLSSVLAADTTFITPEQQKNQLDVRAEGYDKIHSQ</sequence>
<evidence type="ECO:0000313" key="2">
    <source>
        <dbReference type="Proteomes" id="UP001143910"/>
    </source>
</evidence>
<gene>
    <name evidence="1" type="ORF">NQ176_g2267</name>
</gene>
<reference evidence="1" key="1">
    <citation type="submission" date="2022-08" db="EMBL/GenBank/DDBJ databases">
        <title>Genome Sequence of Lecanicillium fungicola.</title>
        <authorList>
            <person name="Buettner E."/>
        </authorList>
    </citation>
    <scope>NUCLEOTIDE SEQUENCE</scope>
    <source>
        <strain evidence="1">Babe33</strain>
    </source>
</reference>
<organism evidence="1 2">
    <name type="scientific">Zarea fungicola</name>
    <dbReference type="NCBI Taxonomy" id="93591"/>
    <lineage>
        <taxon>Eukaryota</taxon>
        <taxon>Fungi</taxon>
        <taxon>Dikarya</taxon>
        <taxon>Ascomycota</taxon>
        <taxon>Pezizomycotina</taxon>
        <taxon>Sordariomycetes</taxon>
        <taxon>Hypocreomycetidae</taxon>
        <taxon>Hypocreales</taxon>
        <taxon>Cordycipitaceae</taxon>
        <taxon>Zarea</taxon>
    </lineage>
</organism>
<dbReference type="EMBL" id="JANJQO010000156">
    <property type="protein sequence ID" value="KAJ2981040.1"/>
    <property type="molecule type" value="Genomic_DNA"/>
</dbReference>
<proteinExistence type="predicted"/>
<accession>A0ACC1NQ48</accession>
<evidence type="ECO:0000313" key="1">
    <source>
        <dbReference type="EMBL" id="KAJ2981040.1"/>
    </source>
</evidence>
<dbReference type="Proteomes" id="UP001143910">
    <property type="component" value="Unassembled WGS sequence"/>
</dbReference>
<keyword evidence="2" id="KW-1185">Reference proteome</keyword>
<name>A0ACC1NQ48_9HYPO</name>